<keyword evidence="2" id="KW-1185">Reference proteome</keyword>
<proteinExistence type="predicted"/>
<sequence>MNLNMTANHDFELAQEVNDFVNARLESLHPAALPEEATKAIQRLDQLLEGIDLTILSNMTLDEVTEFRAIEDAITLAFCQHQKNAYRLGFCDGVKLILGLLREE</sequence>
<name>A0A1M4US96_9FIRM</name>
<evidence type="ECO:0000313" key="2">
    <source>
        <dbReference type="Proteomes" id="UP000184148"/>
    </source>
</evidence>
<dbReference type="Proteomes" id="UP000184148">
    <property type="component" value="Unassembled WGS sequence"/>
</dbReference>
<protein>
    <submittedName>
        <fullName evidence="1">Uncharacterized protein</fullName>
    </submittedName>
</protein>
<dbReference type="RefSeq" id="WP_073235907.1">
    <property type="nucleotide sequence ID" value="NZ_FQUY01000003.1"/>
</dbReference>
<dbReference type="STRING" id="1121429.SAMN02745133_00747"/>
<gene>
    <name evidence="1" type="ORF">SAMN02745133_00747</name>
</gene>
<dbReference type="AlphaFoldDB" id="A0A1M4US96"/>
<accession>A0A1M4US96</accession>
<organism evidence="1 2">
    <name type="scientific">Desulforamulus putei DSM 12395</name>
    <dbReference type="NCBI Taxonomy" id="1121429"/>
    <lineage>
        <taxon>Bacteria</taxon>
        <taxon>Bacillati</taxon>
        <taxon>Bacillota</taxon>
        <taxon>Clostridia</taxon>
        <taxon>Eubacteriales</taxon>
        <taxon>Peptococcaceae</taxon>
        <taxon>Desulforamulus</taxon>
    </lineage>
</organism>
<evidence type="ECO:0000313" key="1">
    <source>
        <dbReference type="EMBL" id="SHE59586.1"/>
    </source>
</evidence>
<reference evidence="2" key="1">
    <citation type="submission" date="2016-11" db="EMBL/GenBank/DDBJ databases">
        <authorList>
            <person name="Varghese N."/>
            <person name="Submissions S."/>
        </authorList>
    </citation>
    <scope>NUCLEOTIDE SEQUENCE [LARGE SCALE GENOMIC DNA]</scope>
    <source>
        <strain evidence="2">DSM 12395</strain>
    </source>
</reference>
<dbReference type="EMBL" id="FQUY01000003">
    <property type="protein sequence ID" value="SHE59586.1"/>
    <property type="molecule type" value="Genomic_DNA"/>
</dbReference>
<dbReference type="OrthoDB" id="1787477at2"/>